<proteinExistence type="predicted"/>
<keyword evidence="2" id="KW-0472">Membrane</keyword>
<accession>A0A6J4J1V3</accession>
<organism evidence="3">
    <name type="scientific">uncultured Blastococcus sp</name>
    <dbReference type="NCBI Taxonomy" id="217144"/>
    <lineage>
        <taxon>Bacteria</taxon>
        <taxon>Bacillati</taxon>
        <taxon>Actinomycetota</taxon>
        <taxon>Actinomycetes</taxon>
        <taxon>Geodermatophilales</taxon>
        <taxon>Geodermatophilaceae</taxon>
        <taxon>Blastococcus</taxon>
        <taxon>environmental samples</taxon>
    </lineage>
</organism>
<dbReference type="AlphaFoldDB" id="A0A6J4J1V3"/>
<gene>
    <name evidence="3" type="ORF">AVDCRST_MAG52-3052</name>
</gene>
<evidence type="ECO:0000256" key="1">
    <source>
        <dbReference type="SAM" id="MobiDB-lite"/>
    </source>
</evidence>
<reference evidence="3" key="1">
    <citation type="submission" date="2020-02" db="EMBL/GenBank/DDBJ databases">
        <authorList>
            <person name="Meier V. D."/>
        </authorList>
    </citation>
    <scope>NUCLEOTIDE SEQUENCE</scope>
    <source>
        <strain evidence="3">AVDCRST_MAG52</strain>
    </source>
</reference>
<evidence type="ECO:0000313" key="3">
    <source>
        <dbReference type="EMBL" id="CAA9268119.1"/>
    </source>
</evidence>
<dbReference type="EMBL" id="CADCTN010000210">
    <property type="protein sequence ID" value="CAA9268119.1"/>
    <property type="molecule type" value="Genomic_DNA"/>
</dbReference>
<feature type="transmembrane region" description="Helical" evidence="2">
    <location>
        <begin position="26"/>
        <end position="45"/>
    </location>
</feature>
<protein>
    <submittedName>
        <fullName evidence="3">Uncharacterized protein</fullName>
    </submittedName>
</protein>
<keyword evidence="2" id="KW-0812">Transmembrane</keyword>
<evidence type="ECO:0000256" key="2">
    <source>
        <dbReference type="SAM" id="Phobius"/>
    </source>
</evidence>
<sequence length="205" mass="20440">MIAGAALLVLLGLGLFVGGVLTGETALYWGCVGACVVAAVLLLLARRKLGPSAPTSDAPASDAPAPDAPAAGSQRTAAAEPDAGPGAAPVTGAPAAGAAPLAQAPAPAGPDGAAAHAPRQELPDPPVEEVEVTDLLLVVDLRDEVLVIDEHPRYHVEGCRHVGGRATIPLPLDEARADGFTPCAVCAPDRTLAQRARDRKAASGS</sequence>
<keyword evidence="2" id="KW-1133">Transmembrane helix</keyword>
<feature type="region of interest" description="Disordered" evidence="1">
    <location>
        <begin position="52"/>
        <end position="126"/>
    </location>
</feature>
<feature type="compositionally biased region" description="Low complexity" evidence="1">
    <location>
        <begin position="52"/>
        <end position="117"/>
    </location>
</feature>
<name>A0A6J4J1V3_9ACTN</name>